<feature type="binding site" evidence="13 14">
    <location>
        <position position="148"/>
    </location>
    <ligand>
        <name>[2Fe-2S] cluster</name>
        <dbReference type="ChEBI" id="CHEBI:190135"/>
    </ligand>
</feature>
<dbReference type="GO" id="GO:0004076">
    <property type="term" value="F:biotin synthase activity"/>
    <property type="evidence" value="ECO:0007669"/>
    <property type="project" value="UniProtKB-UniRule"/>
</dbReference>
<dbReference type="Pfam" id="PF06968">
    <property type="entry name" value="BATS"/>
    <property type="match status" value="1"/>
</dbReference>
<evidence type="ECO:0000256" key="6">
    <source>
        <dbReference type="ARBA" id="ARBA00022691"/>
    </source>
</evidence>
<evidence type="ECO:0000256" key="8">
    <source>
        <dbReference type="ARBA" id="ARBA00022723"/>
    </source>
</evidence>
<dbReference type="AlphaFoldDB" id="A0A6N6VN59"/>
<comment type="caution">
    <text evidence="16">The sequence shown here is derived from an EMBL/GenBank/DDBJ whole genome shotgun (WGS) entry which is preliminary data.</text>
</comment>
<keyword evidence="10 13" id="KW-0408">Iron</keyword>
<dbReference type="SMART" id="SM00876">
    <property type="entry name" value="BATS"/>
    <property type="match status" value="1"/>
</dbReference>
<protein>
    <recommendedName>
        <fullName evidence="3 13">Biotin synthase</fullName>
        <ecNumber evidence="3 13">2.8.1.6</ecNumber>
    </recommendedName>
</protein>
<comment type="pathway">
    <text evidence="1 13">Cofactor biosynthesis; biotin biosynthesis; biotin from 7,8-diaminononanoate: step 2/2.</text>
</comment>
<comment type="similarity">
    <text evidence="2 13">Belongs to the radical SAM superfamily. Biotin synthase family.</text>
</comment>
<evidence type="ECO:0000256" key="4">
    <source>
        <dbReference type="ARBA" id="ARBA00022485"/>
    </source>
</evidence>
<dbReference type="InterPro" id="IPR007197">
    <property type="entry name" value="rSAM"/>
</dbReference>
<dbReference type="SFLD" id="SFLDF00272">
    <property type="entry name" value="biotin_synthase"/>
    <property type="match status" value="1"/>
</dbReference>
<dbReference type="PROSITE" id="PS51918">
    <property type="entry name" value="RADICAL_SAM"/>
    <property type="match status" value="1"/>
</dbReference>
<comment type="catalytic activity">
    <reaction evidence="12 13">
        <text>(4R,5S)-dethiobiotin + (sulfur carrier)-SH + 2 reduced [2Fe-2S]-[ferredoxin] + 2 S-adenosyl-L-methionine = (sulfur carrier)-H + biotin + 2 5'-deoxyadenosine + 2 L-methionine + 2 oxidized [2Fe-2S]-[ferredoxin]</text>
        <dbReference type="Rhea" id="RHEA:22060"/>
        <dbReference type="Rhea" id="RHEA-COMP:10000"/>
        <dbReference type="Rhea" id="RHEA-COMP:10001"/>
        <dbReference type="Rhea" id="RHEA-COMP:14737"/>
        <dbReference type="Rhea" id="RHEA-COMP:14739"/>
        <dbReference type="ChEBI" id="CHEBI:17319"/>
        <dbReference type="ChEBI" id="CHEBI:29917"/>
        <dbReference type="ChEBI" id="CHEBI:33737"/>
        <dbReference type="ChEBI" id="CHEBI:33738"/>
        <dbReference type="ChEBI" id="CHEBI:57586"/>
        <dbReference type="ChEBI" id="CHEBI:57844"/>
        <dbReference type="ChEBI" id="CHEBI:59789"/>
        <dbReference type="ChEBI" id="CHEBI:64428"/>
        <dbReference type="ChEBI" id="CHEBI:149473"/>
        <dbReference type="EC" id="2.8.1.6"/>
    </reaction>
</comment>
<dbReference type="InterPro" id="IPR024177">
    <property type="entry name" value="Biotin_synthase"/>
</dbReference>
<accession>A0A6N6VN59</accession>
<reference evidence="16 17" key="1">
    <citation type="submission" date="2019-09" db="EMBL/GenBank/DDBJ databases">
        <title>Parvibaculum sedimenti sp. nov., isolated from sediment.</title>
        <authorList>
            <person name="Wang Y."/>
        </authorList>
    </citation>
    <scope>NUCLEOTIDE SEQUENCE [LARGE SCALE GENOMIC DNA]</scope>
    <source>
        <strain evidence="16 17">HXT-9</strain>
    </source>
</reference>
<keyword evidence="8 13" id="KW-0479">Metal-binding</keyword>
<evidence type="ECO:0000256" key="10">
    <source>
        <dbReference type="ARBA" id="ARBA00023004"/>
    </source>
</evidence>
<dbReference type="GO" id="GO:0051537">
    <property type="term" value="F:2 iron, 2 sulfur cluster binding"/>
    <property type="evidence" value="ECO:0007669"/>
    <property type="project" value="UniProtKB-KW"/>
</dbReference>
<feature type="binding site" evidence="13 14">
    <location>
        <position position="73"/>
    </location>
    <ligand>
        <name>[4Fe-4S] cluster</name>
        <dbReference type="ChEBI" id="CHEBI:49883"/>
        <note>4Fe-4S-S-AdoMet</note>
    </ligand>
</feature>
<dbReference type="SFLD" id="SFLDG01060">
    <property type="entry name" value="BATS_domain_containing"/>
    <property type="match status" value="1"/>
</dbReference>
<evidence type="ECO:0000256" key="12">
    <source>
        <dbReference type="ARBA" id="ARBA00051157"/>
    </source>
</evidence>
<sequence>MTLQTRIDEAQPAVAARTDPDKLRHDWTREEVQALYDLPFNDLLFEAQIVHRRWFNPNQVQKSTLLSIKTGGCPEDCGYCAQSSKFDTGLKATKLMEVQRVLNEAKKAKDAGASRYCMGAAWRSPKDRDMDSIVAMVEGVKAMGMETCMTLGMLSVEQTMRLKDAGLDYYNHNIDTSEEYYKEIVTTRTFADRLETLERVRDAGINVCSGGIVGMGEGKDDRVGMLTALANLPEHPQSVPINTLMQIEGTMLGKSETIDPIDFVRTIAVARIIMPKSVVRLAAGRENMTEEAQALCFLAGANSIFIGEKLLTTKNPEADKDERLFRKLGLEPMPAHSCPSEK</sequence>
<evidence type="ECO:0000256" key="11">
    <source>
        <dbReference type="ARBA" id="ARBA00023014"/>
    </source>
</evidence>
<dbReference type="PANTHER" id="PTHR22976">
    <property type="entry name" value="BIOTIN SYNTHASE"/>
    <property type="match status" value="1"/>
</dbReference>
<evidence type="ECO:0000256" key="14">
    <source>
        <dbReference type="PIRSR" id="PIRSR001619-1"/>
    </source>
</evidence>
<dbReference type="HAMAP" id="MF_01694">
    <property type="entry name" value="BioB"/>
    <property type="match status" value="1"/>
</dbReference>
<dbReference type="UniPathway" id="UPA00078">
    <property type="reaction ID" value="UER00162"/>
</dbReference>
<evidence type="ECO:0000256" key="9">
    <source>
        <dbReference type="ARBA" id="ARBA00022756"/>
    </source>
</evidence>
<dbReference type="InterPro" id="IPR006638">
    <property type="entry name" value="Elp3/MiaA/NifB-like_rSAM"/>
</dbReference>
<evidence type="ECO:0000256" key="7">
    <source>
        <dbReference type="ARBA" id="ARBA00022714"/>
    </source>
</evidence>
<feature type="binding site" evidence="13 14">
    <location>
        <position position="208"/>
    </location>
    <ligand>
        <name>[2Fe-2S] cluster</name>
        <dbReference type="ChEBI" id="CHEBI:190135"/>
    </ligand>
</feature>
<dbReference type="InterPro" id="IPR002684">
    <property type="entry name" value="Biotin_synth/BioAB"/>
</dbReference>
<dbReference type="GO" id="GO:0051539">
    <property type="term" value="F:4 iron, 4 sulfur cluster binding"/>
    <property type="evidence" value="ECO:0007669"/>
    <property type="project" value="UniProtKB-KW"/>
</dbReference>
<evidence type="ECO:0000256" key="3">
    <source>
        <dbReference type="ARBA" id="ARBA00012236"/>
    </source>
</evidence>
<comment type="cofactor">
    <cofactor evidence="13 14">
        <name>[4Fe-4S] cluster</name>
        <dbReference type="ChEBI" id="CHEBI:49883"/>
    </cofactor>
    <text evidence="13 14">Binds 1 [4Fe-4S] cluster. The cluster is coordinated with 3 cysteines and an exchangeable S-adenosyl-L-methionine.</text>
</comment>
<keyword evidence="11 13" id="KW-0411">Iron-sulfur</keyword>
<feature type="binding site" evidence="13 14">
    <location>
        <position position="117"/>
    </location>
    <ligand>
        <name>[2Fe-2S] cluster</name>
        <dbReference type="ChEBI" id="CHEBI:190135"/>
    </ligand>
</feature>
<dbReference type="PANTHER" id="PTHR22976:SF2">
    <property type="entry name" value="BIOTIN SYNTHASE, MITOCHONDRIAL"/>
    <property type="match status" value="1"/>
</dbReference>
<dbReference type="InterPro" id="IPR013785">
    <property type="entry name" value="Aldolase_TIM"/>
</dbReference>
<dbReference type="EMBL" id="WESC01000001">
    <property type="protein sequence ID" value="KAB7742662.1"/>
    <property type="molecule type" value="Genomic_DNA"/>
</dbReference>
<dbReference type="SUPFAM" id="SSF102114">
    <property type="entry name" value="Radical SAM enzymes"/>
    <property type="match status" value="1"/>
</dbReference>
<feature type="binding site" evidence="13 14">
    <location>
        <position position="77"/>
    </location>
    <ligand>
        <name>[4Fe-4S] cluster</name>
        <dbReference type="ChEBI" id="CHEBI:49883"/>
        <note>4Fe-4S-S-AdoMet</note>
    </ligand>
</feature>
<keyword evidence="17" id="KW-1185">Reference proteome</keyword>
<dbReference type="RefSeq" id="WP_152214216.1">
    <property type="nucleotide sequence ID" value="NZ_WESC01000001.1"/>
</dbReference>
<dbReference type="EC" id="2.8.1.6" evidence="3 13"/>
<evidence type="ECO:0000256" key="13">
    <source>
        <dbReference type="HAMAP-Rule" id="MF_01694"/>
    </source>
</evidence>
<dbReference type="Gene3D" id="3.20.20.70">
    <property type="entry name" value="Aldolase class I"/>
    <property type="match status" value="1"/>
</dbReference>
<dbReference type="GO" id="GO:0005506">
    <property type="term" value="F:iron ion binding"/>
    <property type="evidence" value="ECO:0007669"/>
    <property type="project" value="UniProtKB-UniRule"/>
</dbReference>
<keyword evidence="7 13" id="KW-0001">2Fe-2S</keyword>
<keyword evidence="9 13" id="KW-0093">Biotin biosynthesis</keyword>
<dbReference type="Pfam" id="PF04055">
    <property type="entry name" value="Radical_SAM"/>
    <property type="match status" value="1"/>
</dbReference>
<gene>
    <name evidence="13 16" type="primary">bioB</name>
    <name evidence="16" type="ORF">F2P47_00570</name>
</gene>
<evidence type="ECO:0000256" key="5">
    <source>
        <dbReference type="ARBA" id="ARBA00022679"/>
    </source>
</evidence>
<evidence type="ECO:0000313" key="16">
    <source>
        <dbReference type="EMBL" id="KAB7742662.1"/>
    </source>
</evidence>
<evidence type="ECO:0000256" key="2">
    <source>
        <dbReference type="ARBA" id="ARBA00010765"/>
    </source>
</evidence>
<dbReference type="Proteomes" id="UP000468901">
    <property type="component" value="Unassembled WGS sequence"/>
</dbReference>
<keyword evidence="4 13" id="KW-0004">4Fe-4S</keyword>
<dbReference type="SFLD" id="SFLDG01278">
    <property type="entry name" value="biotin_synthase_like"/>
    <property type="match status" value="1"/>
</dbReference>
<keyword evidence="5 13" id="KW-0808">Transferase</keyword>
<dbReference type="InterPro" id="IPR010722">
    <property type="entry name" value="BATS_dom"/>
</dbReference>
<dbReference type="PIRSF" id="PIRSF001619">
    <property type="entry name" value="Biotin_synth"/>
    <property type="match status" value="1"/>
</dbReference>
<evidence type="ECO:0000256" key="1">
    <source>
        <dbReference type="ARBA" id="ARBA00004942"/>
    </source>
</evidence>
<dbReference type="InterPro" id="IPR058240">
    <property type="entry name" value="rSAM_sf"/>
</dbReference>
<evidence type="ECO:0000313" key="17">
    <source>
        <dbReference type="Proteomes" id="UP000468901"/>
    </source>
</evidence>
<name>A0A6N6VN59_9HYPH</name>
<comment type="subunit">
    <text evidence="13">Homodimer.</text>
</comment>
<evidence type="ECO:0000259" key="15">
    <source>
        <dbReference type="PROSITE" id="PS51918"/>
    </source>
</evidence>
<comment type="function">
    <text evidence="13">Catalyzes the conversion of dethiobiotin (DTB) to biotin by the insertion of a sulfur atom into dethiobiotin via a radical-based mechanism.</text>
</comment>
<dbReference type="SFLD" id="SFLDS00029">
    <property type="entry name" value="Radical_SAM"/>
    <property type="match status" value="1"/>
</dbReference>
<feature type="domain" description="Radical SAM core" evidence="15">
    <location>
        <begin position="58"/>
        <end position="285"/>
    </location>
</feature>
<dbReference type="FunFam" id="3.20.20.70:FF:000011">
    <property type="entry name" value="Biotin synthase"/>
    <property type="match status" value="1"/>
</dbReference>
<feature type="binding site" evidence="13 14">
    <location>
        <position position="80"/>
    </location>
    <ligand>
        <name>[4Fe-4S] cluster</name>
        <dbReference type="ChEBI" id="CHEBI:49883"/>
        <note>4Fe-4S-S-AdoMet</note>
    </ligand>
</feature>
<dbReference type="CDD" id="cd01335">
    <property type="entry name" value="Radical_SAM"/>
    <property type="match status" value="1"/>
</dbReference>
<comment type="cofactor">
    <cofactor evidence="13">
        <name>[2Fe-2S] cluster</name>
        <dbReference type="ChEBI" id="CHEBI:190135"/>
    </cofactor>
    <text evidence="13">Binds 1 [2Fe-2S] cluster. The cluster is coordinated with 3 cysteines and 1 arginine.</text>
</comment>
<dbReference type="SMART" id="SM00729">
    <property type="entry name" value="Elp3"/>
    <property type="match status" value="1"/>
</dbReference>
<keyword evidence="6 13" id="KW-0949">S-adenosyl-L-methionine</keyword>
<feature type="binding site" evidence="13 14">
    <location>
        <position position="280"/>
    </location>
    <ligand>
        <name>[2Fe-2S] cluster</name>
        <dbReference type="ChEBI" id="CHEBI:190135"/>
    </ligand>
</feature>
<comment type="cofactor">
    <cofactor evidence="14">
        <name>[2Fe-2S] cluster</name>
        <dbReference type="ChEBI" id="CHEBI:190135"/>
    </cofactor>
    <text evidence="14">Binds 1 [2Fe-2S] cluster. The cluster is coordinated with 3 cysteines and 1 arginine.</text>
</comment>
<organism evidence="16 17">
    <name type="scientific">Parvibaculum sedimenti</name>
    <dbReference type="NCBI Taxonomy" id="2608632"/>
    <lineage>
        <taxon>Bacteria</taxon>
        <taxon>Pseudomonadati</taxon>
        <taxon>Pseudomonadota</taxon>
        <taxon>Alphaproteobacteria</taxon>
        <taxon>Hyphomicrobiales</taxon>
        <taxon>Parvibaculaceae</taxon>
        <taxon>Parvibaculum</taxon>
    </lineage>
</organism>
<dbReference type="NCBIfam" id="TIGR00433">
    <property type="entry name" value="bioB"/>
    <property type="match status" value="1"/>
</dbReference>
<proteinExistence type="inferred from homology"/>
<dbReference type="GO" id="GO:0009102">
    <property type="term" value="P:biotin biosynthetic process"/>
    <property type="evidence" value="ECO:0007669"/>
    <property type="project" value="UniProtKB-UniRule"/>
</dbReference>